<dbReference type="Proteomes" id="UP001596037">
    <property type="component" value="Unassembled WGS sequence"/>
</dbReference>
<evidence type="ECO:0000313" key="3">
    <source>
        <dbReference type="Proteomes" id="UP001596037"/>
    </source>
</evidence>
<dbReference type="RefSeq" id="WP_376850939.1">
    <property type="nucleotide sequence ID" value="NZ_JBHSMF010000009.1"/>
</dbReference>
<accession>A0ABW0NET6</accession>
<protein>
    <recommendedName>
        <fullName evidence="4">DNA binding HTH domain-containing protein</fullName>
    </recommendedName>
</protein>
<gene>
    <name evidence="2" type="ORF">ACFPOE_15035</name>
</gene>
<sequence>MELHTAREIINVLAQGIHPVTGEMMPPDSPYNEPPVIRALFAVSEALQQCDGPRGRREPPANAGKTWTGEDDDKLLAAFDAGRQIKQLALELGRSRVAVEARLVKLGRIEGRPGLPLRPGHQP</sequence>
<dbReference type="EMBL" id="JBHSMF010000009">
    <property type="protein sequence ID" value="MFC5498861.1"/>
    <property type="molecule type" value="Genomic_DNA"/>
</dbReference>
<evidence type="ECO:0000313" key="2">
    <source>
        <dbReference type="EMBL" id="MFC5498861.1"/>
    </source>
</evidence>
<evidence type="ECO:0008006" key="4">
    <source>
        <dbReference type="Google" id="ProtNLM"/>
    </source>
</evidence>
<evidence type="ECO:0000256" key="1">
    <source>
        <dbReference type="SAM" id="MobiDB-lite"/>
    </source>
</evidence>
<keyword evidence="3" id="KW-1185">Reference proteome</keyword>
<feature type="region of interest" description="Disordered" evidence="1">
    <location>
        <begin position="49"/>
        <end position="70"/>
    </location>
</feature>
<reference evidence="3" key="1">
    <citation type="journal article" date="2019" name="Int. J. Syst. Evol. Microbiol.">
        <title>The Global Catalogue of Microorganisms (GCM) 10K type strain sequencing project: providing services to taxonomists for standard genome sequencing and annotation.</title>
        <authorList>
            <consortium name="The Broad Institute Genomics Platform"/>
            <consortium name="The Broad Institute Genome Sequencing Center for Infectious Disease"/>
            <person name="Wu L."/>
            <person name="Ma J."/>
        </authorList>
    </citation>
    <scope>NUCLEOTIDE SEQUENCE [LARGE SCALE GENOMIC DNA]</scope>
    <source>
        <strain evidence="3">CCUG 57401</strain>
    </source>
</reference>
<name>A0ABW0NET6_9BURK</name>
<proteinExistence type="predicted"/>
<organism evidence="2 3">
    <name type="scientific">Caenimonas terrae</name>
    <dbReference type="NCBI Taxonomy" id="696074"/>
    <lineage>
        <taxon>Bacteria</taxon>
        <taxon>Pseudomonadati</taxon>
        <taxon>Pseudomonadota</taxon>
        <taxon>Betaproteobacteria</taxon>
        <taxon>Burkholderiales</taxon>
        <taxon>Comamonadaceae</taxon>
        <taxon>Caenimonas</taxon>
    </lineage>
</organism>
<comment type="caution">
    <text evidence="2">The sequence shown here is derived from an EMBL/GenBank/DDBJ whole genome shotgun (WGS) entry which is preliminary data.</text>
</comment>